<evidence type="ECO:0000256" key="7">
    <source>
        <dbReference type="ARBA" id="ARBA00023242"/>
    </source>
</evidence>
<dbReference type="InterPro" id="IPR050390">
    <property type="entry name" value="C5-Methyltransferase"/>
</dbReference>
<dbReference type="GO" id="GO:0003677">
    <property type="term" value="F:DNA binding"/>
    <property type="evidence" value="ECO:0007669"/>
    <property type="project" value="UniProtKB-KW"/>
</dbReference>
<dbReference type="Gene3D" id="3.40.50.150">
    <property type="entry name" value="Vaccinia Virus protein VP39"/>
    <property type="match status" value="1"/>
</dbReference>
<dbReference type="EMBL" id="PDNA01000015">
    <property type="protein sequence ID" value="PGH26565.1"/>
    <property type="molecule type" value="Genomic_DNA"/>
</dbReference>
<feature type="region of interest" description="Disordered" evidence="9">
    <location>
        <begin position="1"/>
        <end position="42"/>
    </location>
</feature>
<protein>
    <recommendedName>
        <fullName evidence="2">DNA (cytosine-5-)-methyltransferase</fullName>
        <ecNumber evidence="2">2.1.1.37</ecNumber>
    </recommendedName>
</protein>
<dbReference type="Pfam" id="PF25423">
    <property type="entry name" value="DUF7893"/>
    <property type="match status" value="1"/>
</dbReference>
<dbReference type="InterPro" id="IPR029063">
    <property type="entry name" value="SAM-dependent_MTases_sf"/>
</dbReference>
<dbReference type="GO" id="GO:0044027">
    <property type="term" value="P:negative regulation of gene expression via chromosomal CpG island methylation"/>
    <property type="evidence" value="ECO:0007669"/>
    <property type="project" value="TreeGrafter"/>
</dbReference>
<dbReference type="OrthoDB" id="5376140at2759"/>
<name>A0A2B7YZ10_POLH7</name>
<feature type="domain" description="BAH" evidence="10">
    <location>
        <begin position="374"/>
        <end position="491"/>
    </location>
</feature>
<dbReference type="EC" id="2.1.1.37" evidence="2"/>
<dbReference type="GO" id="GO:0003886">
    <property type="term" value="F:DNA (cytosine-5-)-methyltransferase activity"/>
    <property type="evidence" value="ECO:0007669"/>
    <property type="project" value="UniProtKB-EC"/>
</dbReference>
<keyword evidence="6" id="KW-0238">DNA-binding</keyword>
<dbReference type="InterPro" id="IPR043151">
    <property type="entry name" value="BAH_sf"/>
</dbReference>
<sequence>MPSSWDAPIPGLINMSSSTTSESSVDHRVPGKPVDSNKAQPKKTLSGIAVPSLLFPKSAYDGYEAPYPISSEEEVLNDLLSREVSRTQYADADFIDLALDEFVIYRAASGPSTSHHSGIVSLDQVALKQGNSTFYFDGVVKAEGSDEKFYLQKVPFSLVSIGGYEDVEQHTVGSDIWIQSLRGQKRGTVWYRLGNPISEYREYFRTFTWLANLAKYFVDYLHLHDNITLEHFRRDFSSWLISQHSGELAFNDWLAEYENLDMRHVVIAHAEFLQIQSLNLDPRYIKHELWDELGLSTKPAVKEQPKVVSGTIVTPYVSKCFREIEWADHLRVKQMDPAVEARYTARIEQMGFNQKQKRHPPLSRHISVPILGNVTISPGDVIATWRDSTTPWKGEDDLWYALVQDIKSYETRRLSILWLYRPSDTVCANLTYPHKDELFLSDHCNCRDAAIDTTQVLKKVNVSFFSHETNNKEFFVRQTYFSEDETFVTLKDEHFTCPCRKPPPQHDYHVGDTVLAESSAGETLRLEPVEIMELKGKSVKVRIFLRRRRDFNDEGCRPNELVFTDRFKTVHLDQIERHCHIRFISKGDIPVPYNRDGMGDAFYVSLCEVESENGRLLKPITSPSFKQGFDPSHDQPQTPLRALNLFSGGGNFDRGLEEGSAIRSEWAVEWALAPMLTYRANHTGLKELKLFCGSVNDYLAKAIKGSESKLVAQLGEVQFISAGSPCQGYSNANANKGNFVSMQNSSMIASVAAYIDFYRPMYAILENVPSMASKSHVRNPLSQLVCTFVGMGYQVRILNLDAWSFGAPQSRQRLFVIIAAPGLQLPAHPPLTHSHPESTTQRSLGEAPNGLPFGKRRFDIPVFDFITASQATKDLPAIGTGHFSPISLPDHRPSRIESFINQNRINSIPKAPHTSGLKEALSRGLISTEWALGEKKKMQDFKRAWSRIHPHLLMPTVTTFPSPWCKFTGRWLHWEEDRVLTIMEVRRAQGFPDSEVLIGRRTQQWKVVGNSVARQVALALGLVVRHACLENERKGYYANGIFDTPSPLYNSETETKENGLLNVSASGQHRETLWHEHP</sequence>
<keyword evidence="12" id="KW-1185">Reference proteome</keyword>
<evidence type="ECO:0000313" key="11">
    <source>
        <dbReference type="EMBL" id="PGH26565.1"/>
    </source>
</evidence>
<evidence type="ECO:0000313" key="12">
    <source>
        <dbReference type="Proteomes" id="UP000224634"/>
    </source>
</evidence>
<feature type="active site" evidence="8">
    <location>
        <position position="726"/>
    </location>
</feature>
<dbReference type="InterPro" id="IPR001025">
    <property type="entry name" value="BAH_dom"/>
</dbReference>
<feature type="region of interest" description="Disordered" evidence="9">
    <location>
        <begin position="828"/>
        <end position="847"/>
    </location>
</feature>
<dbReference type="PRINTS" id="PR00105">
    <property type="entry name" value="C5METTRFRASE"/>
</dbReference>
<evidence type="ECO:0000256" key="9">
    <source>
        <dbReference type="SAM" id="MobiDB-lite"/>
    </source>
</evidence>
<dbReference type="GO" id="GO:0003682">
    <property type="term" value="F:chromatin binding"/>
    <property type="evidence" value="ECO:0007669"/>
    <property type="project" value="InterPro"/>
</dbReference>
<keyword evidence="7" id="KW-0539">Nucleus</keyword>
<dbReference type="PROSITE" id="PS51038">
    <property type="entry name" value="BAH"/>
    <property type="match status" value="1"/>
</dbReference>
<evidence type="ECO:0000259" key="10">
    <source>
        <dbReference type="PROSITE" id="PS51038"/>
    </source>
</evidence>
<dbReference type="PROSITE" id="PS51679">
    <property type="entry name" value="SAM_MT_C5"/>
    <property type="match status" value="1"/>
</dbReference>
<evidence type="ECO:0000256" key="4">
    <source>
        <dbReference type="ARBA" id="ARBA00022679"/>
    </source>
</evidence>
<dbReference type="SUPFAM" id="SSF53335">
    <property type="entry name" value="S-adenosyl-L-methionine-dependent methyltransferases"/>
    <property type="match status" value="1"/>
</dbReference>
<dbReference type="Gene3D" id="3.90.120.10">
    <property type="entry name" value="DNA Methylase, subunit A, domain 2"/>
    <property type="match status" value="1"/>
</dbReference>
<proteinExistence type="inferred from homology"/>
<evidence type="ECO:0000256" key="8">
    <source>
        <dbReference type="PROSITE-ProRule" id="PRU01016"/>
    </source>
</evidence>
<evidence type="ECO:0000256" key="2">
    <source>
        <dbReference type="ARBA" id="ARBA00011975"/>
    </source>
</evidence>
<dbReference type="PANTHER" id="PTHR10629">
    <property type="entry name" value="CYTOSINE-SPECIFIC METHYLTRANSFERASE"/>
    <property type="match status" value="1"/>
</dbReference>
<dbReference type="AlphaFoldDB" id="A0A2B7YZ10"/>
<gene>
    <name evidence="11" type="ORF">AJ80_01694</name>
</gene>
<dbReference type="CDD" id="cd04370">
    <property type="entry name" value="BAH"/>
    <property type="match status" value="1"/>
</dbReference>
<dbReference type="InterPro" id="IPR001525">
    <property type="entry name" value="C5_MeTfrase"/>
</dbReference>
<reference evidence="11 12" key="1">
    <citation type="submission" date="2017-10" db="EMBL/GenBank/DDBJ databases">
        <title>Comparative genomics in systemic dimorphic fungi from Ajellomycetaceae.</title>
        <authorList>
            <person name="Munoz J.F."/>
            <person name="Mcewen J.G."/>
            <person name="Clay O.K."/>
            <person name="Cuomo C.A."/>
        </authorList>
    </citation>
    <scope>NUCLEOTIDE SEQUENCE [LARGE SCALE GENOMIC DNA]</scope>
    <source>
        <strain evidence="11 12">UAMH7299</strain>
    </source>
</reference>
<keyword evidence="4 8" id="KW-0808">Transferase</keyword>
<keyword evidence="5 8" id="KW-0949">S-adenosyl-L-methionine</keyword>
<dbReference type="Pfam" id="PF00145">
    <property type="entry name" value="DNA_methylase"/>
    <property type="match status" value="1"/>
</dbReference>
<keyword evidence="3 8" id="KW-0489">Methyltransferase</keyword>
<evidence type="ECO:0000256" key="5">
    <source>
        <dbReference type="ARBA" id="ARBA00022691"/>
    </source>
</evidence>
<evidence type="ECO:0000256" key="1">
    <source>
        <dbReference type="ARBA" id="ARBA00004123"/>
    </source>
</evidence>
<evidence type="ECO:0000256" key="6">
    <source>
        <dbReference type="ARBA" id="ARBA00023125"/>
    </source>
</evidence>
<evidence type="ECO:0000256" key="3">
    <source>
        <dbReference type="ARBA" id="ARBA00022603"/>
    </source>
</evidence>
<dbReference type="GO" id="GO:0005634">
    <property type="term" value="C:nucleus"/>
    <property type="evidence" value="ECO:0007669"/>
    <property type="project" value="UniProtKB-SubCell"/>
</dbReference>
<accession>A0A2B7YZ10</accession>
<comment type="similarity">
    <text evidence="8">Belongs to the class I-like SAM-binding methyltransferase superfamily. C5-methyltransferase family.</text>
</comment>
<dbReference type="Proteomes" id="UP000224634">
    <property type="component" value="Unassembled WGS sequence"/>
</dbReference>
<comment type="subcellular location">
    <subcellularLocation>
        <location evidence="1">Nucleus</location>
    </subcellularLocation>
</comment>
<organism evidence="11 12">
    <name type="scientific">Polytolypa hystricis (strain UAMH7299)</name>
    <dbReference type="NCBI Taxonomy" id="1447883"/>
    <lineage>
        <taxon>Eukaryota</taxon>
        <taxon>Fungi</taxon>
        <taxon>Dikarya</taxon>
        <taxon>Ascomycota</taxon>
        <taxon>Pezizomycotina</taxon>
        <taxon>Eurotiomycetes</taxon>
        <taxon>Eurotiomycetidae</taxon>
        <taxon>Onygenales</taxon>
        <taxon>Onygenales incertae sedis</taxon>
        <taxon>Polytolypa</taxon>
    </lineage>
</organism>
<dbReference type="GO" id="GO:0032259">
    <property type="term" value="P:methylation"/>
    <property type="evidence" value="ECO:0007669"/>
    <property type="project" value="UniProtKB-KW"/>
</dbReference>
<dbReference type="PANTHER" id="PTHR10629:SF54">
    <property type="entry name" value="DNA METHYLTRANSFERASE DIM-2"/>
    <property type="match status" value="1"/>
</dbReference>
<comment type="caution">
    <text evidence="11">The sequence shown here is derived from an EMBL/GenBank/DDBJ whole genome shotgun (WGS) entry which is preliminary data.</text>
</comment>
<dbReference type="STRING" id="1447883.A0A2B7YZ10"/>
<dbReference type="Gene3D" id="2.30.30.490">
    <property type="match status" value="2"/>
</dbReference>
<dbReference type="InterPro" id="IPR057215">
    <property type="entry name" value="DUF7893"/>
</dbReference>